<name>A0ABY5V3X7_9BACT</name>
<feature type="compositionally biased region" description="Low complexity" evidence="12">
    <location>
        <begin position="316"/>
        <end position="328"/>
    </location>
</feature>
<accession>A0ABY5V3X7</accession>
<gene>
    <name evidence="14" type="ORF">NQ491_05045</name>
</gene>
<keyword evidence="8" id="KW-0460">Magnesium</keyword>
<evidence type="ECO:0000256" key="7">
    <source>
        <dbReference type="ARBA" id="ARBA00022840"/>
    </source>
</evidence>
<evidence type="ECO:0000256" key="5">
    <source>
        <dbReference type="ARBA" id="ARBA00022741"/>
    </source>
</evidence>
<evidence type="ECO:0000256" key="1">
    <source>
        <dbReference type="ARBA" id="ARBA00001946"/>
    </source>
</evidence>
<evidence type="ECO:0000313" key="14">
    <source>
        <dbReference type="EMBL" id="UWN58141.1"/>
    </source>
</evidence>
<keyword evidence="4" id="KW-0479">Metal-binding</keyword>
<keyword evidence="10" id="KW-0594">Phospholipid biosynthesis</keyword>
<keyword evidence="9" id="KW-0443">Lipid metabolism</keyword>
<dbReference type="PANTHER" id="PTHR12358">
    <property type="entry name" value="SPHINGOSINE KINASE"/>
    <property type="match status" value="1"/>
</dbReference>
<evidence type="ECO:0000256" key="10">
    <source>
        <dbReference type="ARBA" id="ARBA00023209"/>
    </source>
</evidence>
<dbReference type="EMBL" id="CP102294">
    <property type="protein sequence ID" value="UWN58141.1"/>
    <property type="molecule type" value="Genomic_DNA"/>
</dbReference>
<feature type="region of interest" description="Disordered" evidence="12">
    <location>
        <begin position="316"/>
        <end position="335"/>
    </location>
</feature>
<evidence type="ECO:0000256" key="3">
    <source>
        <dbReference type="ARBA" id="ARBA00022679"/>
    </source>
</evidence>
<keyword evidence="5" id="KW-0547">Nucleotide-binding</keyword>
<keyword evidence="7" id="KW-0067">ATP-binding</keyword>
<dbReference type="Pfam" id="PF00781">
    <property type="entry name" value="DAGK_cat"/>
    <property type="match status" value="1"/>
</dbReference>
<dbReference type="NCBIfam" id="TIGR00147">
    <property type="entry name" value="YegS/Rv2252/BmrU family lipid kinase"/>
    <property type="match status" value="1"/>
</dbReference>
<dbReference type="InterPro" id="IPR017438">
    <property type="entry name" value="ATP-NAD_kinase_N"/>
</dbReference>
<keyword evidence="11" id="KW-1208">Phospholipid metabolism</keyword>
<dbReference type="Gene3D" id="2.60.200.40">
    <property type="match status" value="1"/>
</dbReference>
<organism evidence="14 15">
    <name type="scientific">Alistipes ihumii AP11</name>
    <dbReference type="NCBI Taxonomy" id="1211813"/>
    <lineage>
        <taxon>Bacteria</taxon>
        <taxon>Pseudomonadati</taxon>
        <taxon>Bacteroidota</taxon>
        <taxon>Bacteroidia</taxon>
        <taxon>Bacteroidales</taxon>
        <taxon>Rikenellaceae</taxon>
        <taxon>Alistipes</taxon>
    </lineage>
</organism>
<dbReference type="InterPro" id="IPR050187">
    <property type="entry name" value="Lipid_Phosphate_FormReg"/>
</dbReference>
<dbReference type="Gene3D" id="3.40.50.10330">
    <property type="entry name" value="Probable inorganic polyphosphate/atp-NAD kinase, domain 1"/>
    <property type="match status" value="1"/>
</dbReference>
<evidence type="ECO:0000256" key="8">
    <source>
        <dbReference type="ARBA" id="ARBA00022842"/>
    </source>
</evidence>
<dbReference type="SMART" id="SM00046">
    <property type="entry name" value="DAGKc"/>
    <property type="match status" value="1"/>
</dbReference>
<protein>
    <submittedName>
        <fullName evidence="14">Diacylglycerol kinase family lipid kinase</fullName>
    </submittedName>
</protein>
<dbReference type="InterPro" id="IPR016064">
    <property type="entry name" value="NAD/diacylglycerol_kinase_sf"/>
</dbReference>
<evidence type="ECO:0000256" key="6">
    <source>
        <dbReference type="ARBA" id="ARBA00022777"/>
    </source>
</evidence>
<evidence type="ECO:0000256" key="2">
    <source>
        <dbReference type="ARBA" id="ARBA00022516"/>
    </source>
</evidence>
<keyword evidence="2" id="KW-0444">Lipid biosynthesis</keyword>
<dbReference type="Proteomes" id="UP001059295">
    <property type="component" value="Chromosome"/>
</dbReference>
<keyword evidence="6 14" id="KW-0418">Kinase</keyword>
<evidence type="ECO:0000256" key="11">
    <source>
        <dbReference type="ARBA" id="ARBA00023264"/>
    </source>
</evidence>
<feature type="domain" description="DAGKc" evidence="13">
    <location>
        <begin position="2"/>
        <end position="137"/>
    </location>
</feature>
<dbReference type="SUPFAM" id="SSF111331">
    <property type="entry name" value="NAD kinase/diacylglycerol kinase-like"/>
    <property type="match status" value="1"/>
</dbReference>
<dbReference type="PANTHER" id="PTHR12358:SF106">
    <property type="entry name" value="LIPID KINASE YEGS"/>
    <property type="match status" value="1"/>
</dbReference>
<sequence length="335" mass="37298">MEIADKWFAIVNPVAGSGRGLTDWPLISRLLRERHIVPEYVFTERKYHAIELAVEAVNNGFRKIIVVGGDGTIHEVVNGLFIQKTVPTTDVLLSVIAVGTGNDWIRMFGIPRKYSEAIRAIADGHSFLQDVGVISYYKASYKQSRYMANVAGVGFDAFVNRKYNHLKEEGKKGKWLYLWSTLKAVLRYSSTGVKVYVDDELVVNDLVYSATIGIGRYNGGGMLQTPEAVADDGLFDLTVIRKMSRLAVLLHFKVLFNGRIYKLRKTSLNRGRRIRIESSPEIAVEVDGEALGYSPFEFEIIDRAVRVVVAERFLSESAGASSGSPAPETNRPSTN</sequence>
<evidence type="ECO:0000256" key="4">
    <source>
        <dbReference type="ARBA" id="ARBA00022723"/>
    </source>
</evidence>
<dbReference type="PROSITE" id="PS50146">
    <property type="entry name" value="DAGK"/>
    <property type="match status" value="1"/>
</dbReference>
<reference evidence="14" key="1">
    <citation type="journal article" date="2022" name="Cell">
        <title>Design, construction, and in vivo augmentation of a complex gut microbiome.</title>
        <authorList>
            <person name="Cheng A.G."/>
            <person name="Ho P.Y."/>
            <person name="Aranda-Diaz A."/>
            <person name="Jain S."/>
            <person name="Yu F.B."/>
            <person name="Meng X."/>
            <person name="Wang M."/>
            <person name="Iakiviak M."/>
            <person name="Nagashima K."/>
            <person name="Zhao A."/>
            <person name="Murugkar P."/>
            <person name="Patil A."/>
            <person name="Atabakhsh K."/>
            <person name="Weakley A."/>
            <person name="Yan J."/>
            <person name="Brumbaugh A.R."/>
            <person name="Higginbottom S."/>
            <person name="Dimas A."/>
            <person name="Shiver A.L."/>
            <person name="Deutschbauer A."/>
            <person name="Neff N."/>
            <person name="Sonnenburg J.L."/>
            <person name="Huang K.C."/>
            <person name="Fischbach M.A."/>
        </authorList>
    </citation>
    <scope>NUCLEOTIDE SEQUENCE</scope>
    <source>
        <strain evidence="14">AP11</strain>
    </source>
</reference>
<dbReference type="GeneID" id="82891077"/>
<dbReference type="InterPro" id="IPR005218">
    <property type="entry name" value="Diacylglycerol/lipid_kinase"/>
</dbReference>
<dbReference type="Pfam" id="PF19279">
    <property type="entry name" value="YegS_C"/>
    <property type="match status" value="1"/>
</dbReference>
<proteinExistence type="predicted"/>
<dbReference type="GO" id="GO:0016301">
    <property type="term" value="F:kinase activity"/>
    <property type="evidence" value="ECO:0007669"/>
    <property type="project" value="UniProtKB-KW"/>
</dbReference>
<comment type="cofactor">
    <cofactor evidence="1">
        <name>Mg(2+)</name>
        <dbReference type="ChEBI" id="CHEBI:18420"/>
    </cofactor>
</comment>
<dbReference type="InterPro" id="IPR001206">
    <property type="entry name" value="Diacylglycerol_kinase_cat_dom"/>
</dbReference>
<keyword evidence="3" id="KW-0808">Transferase</keyword>
<evidence type="ECO:0000256" key="9">
    <source>
        <dbReference type="ARBA" id="ARBA00023098"/>
    </source>
</evidence>
<dbReference type="RefSeq" id="WP_019246510.1">
    <property type="nucleotide sequence ID" value="NZ_CAPH01000017.1"/>
</dbReference>
<evidence type="ECO:0000259" key="13">
    <source>
        <dbReference type="PROSITE" id="PS50146"/>
    </source>
</evidence>
<evidence type="ECO:0000256" key="12">
    <source>
        <dbReference type="SAM" id="MobiDB-lite"/>
    </source>
</evidence>
<keyword evidence="15" id="KW-1185">Reference proteome</keyword>
<evidence type="ECO:0000313" key="15">
    <source>
        <dbReference type="Proteomes" id="UP001059295"/>
    </source>
</evidence>
<dbReference type="InterPro" id="IPR045540">
    <property type="entry name" value="YegS/DAGK_C"/>
</dbReference>